<evidence type="ECO:0000313" key="5">
    <source>
        <dbReference type="EMBL" id="MBM6921433.1"/>
    </source>
</evidence>
<dbReference type="EMBL" id="JACJKY010000016">
    <property type="protein sequence ID" value="MBM6921433.1"/>
    <property type="molecule type" value="Genomic_DNA"/>
</dbReference>
<dbReference type="Proteomes" id="UP000774750">
    <property type="component" value="Unassembled WGS sequence"/>
</dbReference>
<dbReference type="CDD" id="cd00090">
    <property type="entry name" value="HTH_ARSR"/>
    <property type="match status" value="1"/>
</dbReference>
<organism evidence="5 6">
    <name type="scientific">Merdimmobilis hominis</name>
    <dbReference type="NCBI Taxonomy" id="2897707"/>
    <lineage>
        <taxon>Bacteria</taxon>
        <taxon>Bacillati</taxon>
        <taxon>Bacillota</taxon>
        <taxon>Clostridia</taxon>
        <taxon>Eubacteriales</taxon>
        <taxon>Oscillospiraceae</taxon>
        <taxon>Merdimmobilis</taxon>
    </lineage>
</organism>
<proteinExistence type="predicted"/>
<evidence type="ECO:0000259" key="4">
    <source>
        <dbReference type="SMART" id="SM00418"/>
    </source>
</evidence>
<dbReference type="PANTHER" id="PTHR43132">
    <property type="entry name" value="ARSENICAL RESISTANCE OPERON REPRESSOR ARSR-RELATED"/>
    <property type="match status" value="1"/>
</dbReference>
<name>A0A939BFB8_9FIRM</name>
<keyword evidence="1" id="KW-0805">Transcription regulation</keyword>
<accession>A0A939BFB8</accession>
<dbReference type="InterPro" id="IPR036388">
    <property type="entry name" value="WH-like_DNA-bd_sf"/>
</dbReference>
<dbReference type="PANTHER" id="PTHR43132:SF2">
    <property type="entry name" value="ARSENICAL RESISTANCE OPERON REPRESSOR ARSR-RELATED"/>
    <property type="match status" value="1"/>
</dbReference>
<dbReference type="GO" id="GO:0003677">
    <property type="term" value="F:DNA binding"/>
    <property type="evidence" value="ECO:0007669"/>
    <property type="project" value="UniProtKB-KW"/>
</dbReference>
<evidence type="ECO:0000313" key="6">
    <source>
        <dbReference type="Proteomes" id="UP000774750"/>
    </source>
</evidence>
<evidence type="ECO:0000256" key="3">
    <source>
        <dbReference type="ARBA" id="ARBA00023163"/>
    </source>
</evidence>
<keyword evidence="6" id="KW-1185">Reference proteome</keyword>
<comment type="caution">
    <text evidence="5">The sequence shown here is derived from an EMBL/GenBank/DDBJ whole genome shotgun (WGS) entry which is preliminary data.</text>
</comment>
<dbReference type="Pfam" id="PF12840">
    <property type="entry name" value="HTH_20"/>
    <property type="match status" value="1"/>
</dbReference>
<dbReference type="InterPro" id="IPR036390">
    <property type="entry name" value="WH_DNA-bd_sf"/>
</dbReference>
<evidence type="ECO:0000256" key="2">
    <source>
        <dbReference type="ARBA" id="ARBA00023125"/>
    </source>
</evidence>
<dbReference type="InterPro" id="IPR001845">
    <property type="entry name" value="HTH_ArsR_DNA-bd_dom"/>
</dbReference>
<dbReference type="GO" id="GO:0003700">
    <property type="term" value="F:DNA-binding transcription factor activity"/>
    <property type="evidence" value="ECO:0007669"/>
    <property type="project" value="InterPro"/>
</dbReference>
<dbReference type="SMART" id="SM00418">
    <property type="entry name" value="HTH_ARSR"/>
    <property type="match status" value="1"/>
</dbReference>
<feature type="domain" description="HTH arsR-type" evidence="4">
    <location>
        <begin position="14"/>
        <end position="94"/>
    </location>
</feature>
<dbReference type="Gene3D" id="1.10.10.10">
    <property type="entry name" value="Winged helix-like DNA-binding domain superfamily/Winged helix DNA-binding domain"/>
    <property type="match status" value="1"/>
</dbReference>
<dbReference type="AlphaFoldDB" id="A0A939BFB8"/>
<reference evidence="5" key="2">
    <citation type="journal article" date="2021" name="Sci. Rep.">
        <title>The distribution of antibiotic resistance genes in chicken gut microbiota commensals.</title>
        <authorList>
            <person name="Juricova H."/>
            <person name="Matiasovicova J."/>
            <person name="Kubasova T."/>
            <person name="Cejkova D."/>
            <person name="Rychlik I."/>
        </authorList>
    </citation>
    <scope>NUCLEOTIDE SEQUENCE</scope>
    <source>
        <strain evidence="5">An559</strain>
    </source>
</reference>
<sequence>MLTLSIQDPLAVSKICHALSTPLRVNILKLLENGTMSCLELSKQLGYPLSTISVNVKVLEEAGLIMTELLPAKNGSKKLCSLIYLEIGIQLYTKSASVQPCKTIETEVPIGNYMNFEVFPSCGYVGEGITDTVLDNPNAFLHPNRLKAQLLWFRKGFVEYRIPLEWPNQTARRISSICFEAELCSEAPGYNQKWKSDITVWVNGAEIGTFLSPADFGDRKGKFTPAFWELGSTQYGLLTRFTIDSSGSYVNDEKMSSVCLADLHLEERNDVMLRIGIKDASQHIGGVNLFGKGFGDYDQDIKMIVSFD</sequence>
<protein>
    <submittedName>
        <fullName evidence="5">Helix-turn-helix domain-containing protein</fullName>
    </submittedName>
</protein>
<keyword evidence="2" id="KW-0238">DNA-binding</keyword>
<dbReference type="RefSeq" id="WP_204447380.1">
    <property type="nucleotide sequence ID" value="NZ_JACJKY010000016.1"/>
</dbReference>
<dbReference type="InterPro" id="IPR011991">
    <property type="entry name" value="ArsR-like_HTH"/>
</dbReference>
<keyword evidence="3" id="KW-0804">Transcription</keyword>
<reference evidence="5" key="1">
    <citation type="submission" date="2020-08" db="EMBL/GenBank/DDBJ databases">
        <authorList>
            <person name="Cejkova D."/>
            <person name="Kubasova T."/>
            <person name="Jahodarova E."/>
            <person name="Rychlik I."/>
        </authorList>
    </citation>
    <scope>NUCLEOTIDE SEQUENCE</scope>
    <source>
        <strain evidence="5">An559</strain>
    </source>
</reference>
<dbReference type="SUPFAM" id="SSF46785">
    <property type="entry name" value="Winged helix' DNA-binding domain"/>
    <property type="match status" value="1"/>
</dbReference>
<dbReference type="InterPro" id="IPR051011">
    <property type="entry name" value="Metal_resp_trans_reg"/>
</dbReference>
<evidence type="ECO:0000256" key="1">
    <source>
        <dbReference type="ARBA" id="ARBA00023015"/>
    </source>
</evidence>
<gene>
    <name evidence="5" type="ORF">H6A12_09730</name>
</gene>